<dbReference type="InterPro" id="IPR037171">
    <property type="entry name" value="NagB/RpiA_transferase-like"/>
</dbReference>
<dbReference type="Proteomes" id="UP001597045">
    <property type="component" value="Unassembled WGS sequence"/>
</dbReference>
<comment type="caution">
    <text evidence="1">The sequence shown here is derived from an EMBL/GenBank/DDBJ whole genome shotgun (WGS) entry which is preliminary data.</text>
</comment>
<sequence length="245" mass="26440">MPSPRVDQRKNEIRDYVWNLLDQHHAVLDEDVRGRIPNFIGAEEAAARLADLSVWRDSSVIKAVPDKAQYPARVRALSEGKIVYMAVPRLAKQHPFYLLDPAALSVGPEVAATSSGAAEIAPNVGVDELRPIDLVVCGSVAVNRDGVRLGKGAGYSDIEVALLSEAGLITEHTTIVTTVHPLQVVDDELPETEHDFSVDVIVTRDEVITCGPARRPSGVIWDHLSPEKIAAIPVLAARADGRGSN</sequence>
<organism evidence="1 2">
    <name type="scientific">Kibdelosporangium lantanae</name>
    <dbReference type="NCBI Taxonomy" id="1497396"/>
    <lineage>
        <taxon>Bacteria</taxon>
        <taxon>Bacillati</taxon>
        <taxon>Actinomycetota</taxon>
        <taxon>Actinomycetes</taxon>
        <taxon>Pseudonocardiales</taxon>
        <taxon>Pseudonocardiaceae</taxon>
        <taxon>Kibdelosporangium</taxon>
    </lineage>
</organism>
<dbReference type="SUPFAM" id="SSF100950">
    <property type="entry name" value="NagB/RpiA/CoA transferase-like"/>
    <property type="match status" value="1"/>
</dbReference>
<name>A0ABW3M1L1_9PSEU</name>
<dbReference type="PANTHER" id="PTHR13017:SF0">
    <property type="entry name" value="METHENYLTETRAHYDROFOLATE SYNTHASE DOMAIN-CONTAINING PROTEIN"/>
    <property type="match status" value="1"/>
</dbReference>
<evidence type="ECO:0000313" key="1">
    <source>
        <dbReference type="EMBL" id="MFD1044477.1"/>
    </source>
</evidence>
<accession>A0ABW3M1L1</accession>
<dbReference type="InterPro" id="IPR002698">
    <property type="entry name" value="FTHF_cligase"/>
</dbReference>
<protein>
    <submittedName>
        <fullName evidence="1">5-formyltetrahydrofolate cyclo-ligase</fullName>
    </submittedName>
</protein>
<dbReference type="PANTHER" id="PTHR13017">
    <property type="entry name" value="5-FORMYLTETRAHYDROFOLATE CYCLO-LIGASE-RELATED"/>
    <property type="match status" value="1"/>
</dbReference>
<gene>
    <name evidence="1" type="ORF">ACFQ1S_02155</name>
</gene>
<proteinExistence type="predicted"/>
<dbReference type="EMBL" id="JBHTIS010000062">
    <property type="protein sequence ID" value="MFD1044477.1"/>
    <property type="molecule type" value="Genomic_DNA"/>
</dbReference>
<reference evidence="2" key="1">
    <citation type="journal article" date="2019" name="Int. J. Syst. Evol. Microbiol.">
        <title>The Global Catalogue of Microorganisms (GCM) 10K type strain sequencing project: providing services to taxonomists for standard genome sequencing and annotation.</title>
        <authorList>
            <consortium name="The Broad Institute Genomics Platform"/>
            <consortium name="The Broad Institute Genome Sequencing Center for Infectious Disease"/>
            <person name="Wu L."/>
            <person name="Ma J."/>
        </authorList>
    </citation>
    <scope>NUCLEOTIDE SEQUENCE [LARGE SCALE GENOMIC DNA]</scope>
    <source>
        <strain evidence="2">JCM 31486</strain>
    </source>
</reference>
<dbReference type="Gene3D" id="3.40.50.10420">
    <property type="entry name" value="NagB/RpiA/CoA transferase-like"/>
    <property type="match status" value="1"/>
</dbReference>
<dbReference type="InterPro" id="IPR024185">
    <property type="entry name" value="FTHF_cligase-like_sf"/>
</dbReference>
<evidence type="ECO:0000313" key="2">
    <source>
        <dbReference type="Proteomes" id="UP001597045"/>
    </source>
</evidence>
<keyword evidence="2" id="KW-1185">Reference proteome</keyword>
<dbReference type="Pfam" id="PF01812">
    <property type="entry name" value="5-FTHF_cyc-lig"/>
    <property type="match status" value="1"/>
</dbReference>